<dbReference type="Gene3D" id="3.30.1180.10">
    <property type="match status" value="1"/>
</dbReference>
<dbReference type="Pfam" id="PF02645">
    <property type="entry name" value="DegV"/>
    <property type="match status" value="1"/>
</dbReference>
<dbReference type="SUPFAM" id="SSF82549">
    <property type="entry name" value="DAK1/DegV-like"/>
    <property type="match status" value="1"/>
</dbReference>
<keyword evidence="3" id="KW-1185">Reference proteome</keyword>
<dbReference type="GO" id="GO:0008289">
    <property type="term" value="F:lipid binding"/>
    <property type="evidence" value="ECO:0007669"/>
    <property type="project" value="UniProtKB-KW"/>
</dbReference>
<evidence type="ECO:0000313" key="3">
    <source>
        <dbReference type="Proteomes" id="UP001198983"/>
    </source>
</evidence>
<dbReference type="PANTHER" id="PTHR33434:SF2">
    <property type="entry name" value="FATTY ACID-BINDING PROTEIN TM_1468"/>
    <property type="match status" value="1"/>
</dbReference>
<keyword evidence="1" id="KW-0446">Lipid-binding</keyword>
<reference evidence="2 3" key="1">
    <citation type="journal article" date="2023" name="Int. J. Syst. Evol. Microbiol.">
        <title>Terrisporobacter hibernicus sp. nov., isolated from bovine faeces in Northern Ireland.</title>
        <authorList>
            <person name="Mitchell M."/>
            <person name="Nguyen S.V."/>
            <person name="Connor M."/>
            <person name="Fairley D.J."/>
            <person name="Donoghue O."/>
            <person name="Marshall H."/>
            <person name="Koolman L."/>
            <person name="McMullan G."/>
            <person name="Schaffer K.E."/>
            <person name="McGrath J.W."/>
            <person name="Fanning S."/>
        </authorList>
    </citation>
    <scope>NUCLEOTIDE SEQUENCE [LARGE SCALE GENOMIC DNA]</scope>
    <source>
        <strain evidence="2 3">MCA3</strain>
    </source>
</reference>
<dbReference type="InterPro" id="IPR003797">
    <property type="entry name" value="DegV"/>
</dbReference>
<name>A0AAX2ZJJ3_9FIRM</name>
<protein>
    <submittedName>
        <fullName evidence="2">DegV family protein</fullName>
    </submittedName>
</protein>
<dbReference type="PANTHER" id="PTHR33434">
    <property type="entry name" value="DEGV DOMAIN-CONTAINING PROTEIN DR_1986-RELATED"/>
    <property type="match status" value="1"/>
</dbReference>
<accession>A0AAX2ZJJ3</accession>
<proteinExistence type="predicted"/>
<dbReference type="Proteomes" id="UP001198983">
    <property type="component" value="Chromosome"/>
</dbReference>
<gene>
    <name evidence="2" type="ORF">JW646_04045</name>
</gene>
<dbReference type="NCBIfam" id="TIGR00762">
    <property type="entry name" value="DegV"/>
    <property type="match status" value="1"/>
</dbReference>
<dbReference type="EMBL" id="CP081135">
    <property type="protein sequence ID" value="UEL48635.1"/>
    <property type="molecule type" value="Genomic_DNA"/>
</dbReference>
<dbReference type="PROSITE" id="PS51482">
    <property type="entry name" value="DEGV"/>
    <property type="match status" value="1"/>
</dbReference>
<organism evidence="2 3">
    <name type="scientific">Terrisporobacter hibernicus</name>
    <dbReference type="NCBI Taxonomy" id="2813371"/>
    <lineage>
        <taxon>Bacteria</taxon>
        <taxon>Bacillati</taxon>
        <taxon>Bacillota</taxon>
        <taxon>Clostridia</taxon>
        <taxon>Peptostreptococcales</taxon>
        <taxon>Peptostreptococcaceae</taxon>
        <taxon>Terrisporobacter</taxon>
    </lineage>
</organism>
<sequence>MIKIVCDSISDLPQEILEKYNVDIVPLTVIFNDKEYLAGENLTTKDFYKMLRESDSMPKTSQATYVQFKSVFEKYDENTQIIYISGSSIASGTYQSAMLAKNDGYDNVSIFDTGNLSIGSALFVIKACEMVEMGYSVNDILSNLEKHKNEVEVAFSVDTLEYLKMGGRISSTKAALGNLLSIKPILEVKDGLVSQKSQVRGKKQIYSTLAKTIVNRFGKDLKDKTIILGCGDNEDDLGVMKEALEKEGEVKNIYFVNIGCVICSHSGPGVMGISCM</sequence>
<evidence type="ECO:0000256" key="1">
    <source>
        <dbReference type="ARBA" id="ARBA00023121"/>
    </source>
</evidence>
<dbReference type="AlphaFoldDB" id="A0AAX2ZJJ3"/>
<dbReference type="KEGG" id="tem:JW646_04045"/>
<evidence type="ECO:0000313" key="2">
    <source>
        <dbReference type="EMBL" id="UEL48635.1"/>
    </source>
</evidence>
<dbReference type="Gene3D" id="3.40.50.10170">
    <property type="match status" value="1"/>
</dbReference>
<dbReference type="InterPro" id="IPR043168">
    <property type="entry name" value="DegV_C"/>
</dbReference>
<dbReference type="RefSeq" id="WP_228416679.1">
    <property type="nucleotide sequence ID" value="NZ_CP081135.1"/>
</dbReference>
<dbReference type="InterPro" id="IPR050270">
    <property type="entry name" value="DegV_domain_contain"/>
</dbReference>